<dbReference type="SMART" id="SM00028">
    <property type="entry name" value="TPR"/>
    <property type="match status" value="11"/>
</dbReference>
<keyword evidence="7" id="KW-1185">Reference proteome</keyword>
<dbReference type="InterPro" id="IPR019734">
    <property type="entry name" value="TPR_rpt"/>
</dbReference>
<name>A0A9P3G825_9APHY</name>
<feature type="repeat" description="TPR" evidence="3">
    <location>
        <begin position="564"/>
        <end position="597"/>
    </location>
</feature>
<dbReference type="GO" id="GO:0006368">
    <property type="term" value="P:transcription elongation by RNA polymerase II"/>
    <property type="evidence" value="ECO:0007669"/>
    <property type="project" value="TreeGrafter"/>
</dbReference>
<evidence type="ECO:0000256" key="4">
    <source>
        <dbReference type="SAM" id="Coils"/>
    </source>
</evidence>
<evidence type="ECO:0000256" key="5">
    <source>
        <dbReference type="SAM" id="MobiDB-lite"/>
    </source>
</evidence>
<dbReference type="Gene3D" id="1.25.40.10">
    <property type="entry name" value="Tetratricopeptide repeat domain"/>
    <property type="match status" value="4"/>
</dbReference>
<evidence type="ECO:0000256" key="2">
    <source>
        <dbReference type="ARBA" id="ARBA00022803"/>
    </source>
</evidence>
<evidence type="ECO:0000256" key="1">
    <source>
        <dbReference type="ARBA" id="ARBA00022737"/>
    </source>
</evidence>
<keyword evidence="4" id="KW-0175">Coiled coil</keyword>
<keyword evidence="2 3" id="KW-0802">TPR repeat</keyword>
<accession>A0A9P3G825</accession>
<feature type="region of interest" description="Disordered" evidence="5">
    <location>
        <begin position="990"/>
        <end position="1101"/>
    </location>
</feature>
<proteinExistence type="predicted"/>
<dbReference type="InterPro" id="IPR031101">
    <property type="entry name" value="Ctr9"/>
</dbReference>
<dbReference type="Pfam" id="PF13174">
    <property type="entry name" value="TPR_6"/>
    <property type="match status" value="1"/>
</dbReference>
<feature type="compositionally biased region" description="Basic residues" evidence="5">
    <location>
        <begin position="1059"/>
        <end position="1068"/>
    </location>
</feature>
<dbReference type="GO" id="GO:0000993">
    <property type="term" value="F:RNA polymerase II complex binding"/>
    <property type="evidence" value="ECO:0007669"/>
    <property type="project" value="TreeGrafter"/>
</dbReference>
<dbReference type="PANTHER" id="PTHR14027">
    <property type="entry name" value="RNA POLYMERASE-ASSOCIATED PROTEIN CTR9"/>
    <property type="match status" value="1"/>
</dbReference>
<dbReference type="Pfam" id="PF13176">
    <property type="entry name" value="TPR_7"/>
    <property type="match status" value="1"/>
</dbReference>
<organism evidence="6 7">
    <name type="scientific">Phanerochaete sordida</name>
    <dbReference type="NCBI Taxonomy" id="48140"/>
    <lineage>
        <taxon>Eukaryota</taxon>
        <taxon>Fungi</taxon>
        <taxon>Dikarya</taxon>
        <taxon>Basidiomycota</taxon>
        <taxon>Agaricomycotina</taxon>
        <taxon>Agaricomycetes</taxon>
        <taxon>Polyporales</taxon>
        <taxon>Phanerochaetaceae</taxon>
        <taxon>Phanerochaete</taxon>
    </lineage>
</organism>
<dbReference type="GO" id="GO:0016593">
    <property type="term" value="C:Cdc73/Paf1 complex"/>
    <property type="evidence" value="ECO:0007669"/>
    <property type="project" value="TreeGrafter"/>
</dbReference>
<dbReference type="PROSITE" id="PS50005">
    <property type="entry name" value="TPR"/>
    <property type="match status" value="3"/>
</dbReference>
<feature type="repeat" description="TPR" evidence="3">
    <location>
        <begin position="771"/>
        <end position="804"/>
    </location>
</feature>
<dbReference type="OrthoDB" id="343875at2759"/>
<evidence type="ECO:0000313" key="7">
    <source>
        <dbReference type="Proteomes" id="UP000703269"/>
    </source>
</evidence>
<reference evidence="6 7" key="1">
    <citation type="submission" date="2021-08" db="EMBL/GenBank/DDBJ databases">
        <title>Draft Genome Sequence of Phanerochaete sordida strain YK-624.</title>
        <authorList>
            <person name="Mori T."/>
            <person name="Dohra H."/>
            <person name="Suzuki T."/>
            <person name="Kawagishi H."/>
            <person name="Hirai H."/>
        </authorList>
    </citation>
    <scope>NUCLEOTIDE SEQUENCE [LARGE SCALE GENOMIC DNA]</scope>
    <source>
        <strain evidence="6 7">YK-624</strain>
    </source>
</reference>
<sequence>MDGTRSPSPPAGRTLDIELSGQEVIAVDLDNLDANPDDLLEVLRESQSKVWVWTKLATEYWRKGNLDAAEKLARGADEFFVANGQKSSLIPVNSLLANIQLARARKAPKLALQDARQDDMRQEPIQTHYHREATQYINNADRASHHVLMEMGSSAEDTNTLRHLTRAILQLSSRNMDDALRIFDGVLMTKPTNLVALLGKARILYAKRQFQQALRIFQDVLRYNPNCKPDPRIGIGLCFWAMDQKAKAKAAWERSIEVNPSQWPAQLLLGLEAINSSKNENQSEEDRRQEFLFGTRLIEKAFNANQKNSAAANALCELFLRKGQHKRALKLAERTIQFADTLTVLTDGYIRAGRVLQQEGSQAEAQKYFTIANKGQPSNVLAAIGLAQTQLKNDETFAAVHTLDLLLQTQNNTGRSAEAAAMLASLRAHPRGMSSSDQAKEKQRARELFDRVCKMLNLPEQAHIALNGHAPTLTRSQRRVAEDVQLHAEIAKLFYHEDLGRVERAFQEAVRLSEASGHVDPRLINNLAALRHLSGHLDEARAMYERALTDASSQGTRESDSMATSILYNLARVYEGQHEESMAKDAYEKLLSRHPEYVDAKIRLAQMLVDVNKHNDAHDLLKQSLASQNNNLNLRAFYTNFLIQSGLPKPAKDFVFSTLKDHDKHDIYSLCAAGWIQYHQARESRDASPKGVEERRQGFRRSSEFYEKALHLDPMCAFAAQGLAIVTAEDALGTLGGSLGPVGPDEAAKRVKNAREALDVFAKVRESLDDGSVYSNMGHCYYACDEYDRAIESYETASRKFYDNHNVSVLLCLCRAWYAKANKDQSFVAMTTALRYAEQALHLHPHDKAITYNIAMIEQKAAEMLLSVPAAKRSLKELQRAIEQAQHAQKLFQSLAADKSHQLPYSTDIADQRRKYGESVLRRCDDHLAAQRQYESETQARLDEARRKRQEEKDRQDQLERERLEKLRQDAEKLTEERRLAREEALKWTLEHRDSDDEKEPQQKKAKKARRPRTEGGGLSDGEPEPRKKRRGKLRRDGDGPDDDAALFSGDEEGESRPAARKRTKKRVVRDDDDEEAAGAAPRKKQIKTKEYISDSDEEMA</sequence>
<keyword evidence="1" id="KW-0677">Repeat</keyword>
<dbReference type="GO" id="GO:0006355">
    <property type="term" value="P:regulation of DNA-templated transcription"/>
    <property type="evidence" value="ECO:0007669"/>
    <property type="project" value="InterPro"/>
</dbReference>
<feature type="repeat" description="TPR" evidence="3">
    <location>
        <begin position="194"/>
        <end position="227"/>
    </location>
</feature>
<evidence type="ECO:0000313" key="6">
    <source>
        <dbReference type="EMBL" id="GJE90023.1"/>
    </source>
</evidence>
<protein>
    <submittedName>
        <fullName evidence="6">RNA polymerase II-associated protein</fullName>
    </submittedName>
</protein>
<feature type="coiled-coil region" evidence="4">
    <location>
        <begin position="868"/>
        <end position="895"/>
    </location>
</feature>
<dbReference type="Proteomes" id="UP000703269">
    <property type="component" value="Unassembled WGS sequence"/>
</dbReference>
<dbReference type="PANTHER" id="PTHR14027:SF2">
    <property type="entry name" value="RNA POLYMERASE-ASSOCIATED PROTEIN CTR9 HOMOLOG"/>
    <property type="match status" value="1"/>
</dbReference>
<feature type="region of interest" description="Disordered" evidence="5">
    <location>
        <begin position="932"/>
        <end position="963"/>
    </location>
</feature>
<comment type="caution">
    <text evidence="6">The sequence shown here is derived from an EMBL/GenBank/DDBJ whole genome shotgun (WGS) entry which is preliminary data.</text>
</comment>
<dbReference type="Pfam" id="PF14559">
    <property type="entry name" value="TPR_19"/>
    <property type="match status" value="1"/>
</dbReference>
<dbReference type="SUPFAM" id="SSF48452">
    <property type="entry name" value="TPR-like"/>
    <property type="match status" value="2"/>
</dbReference>
<feature type="compositionally biased region" description="Basic and acidic residues" evidence="5">
    <location>
        <begin position="990"/>
        <end position="1003"/>
    </location>
</feature>
<feature type="compositionally biased region" description="Acidic residues" evidence="5">
    <location>
        <begin position="1040"/>
        <end position="1054"/>
    </location>
</feature>
<dbReference type="AlphaFoldDB" id="A0A9P3G825"/>
<evidence type="ECO:0000256" key="3">
    <source>
        <dbReference type="PROSITE-ProRule" id="PRU00339"/>
    </source>
</evidence>
<dbReference type="InterPro" id="IPR011990">
    <property type="entry name" value="TPR-like_helical_dom_sf"/>
</dbReference>
<gene>
    <name evidence="6" type="ORF">PsYK624_061440</name>
</gene>
<dbReference type="EMBL" id="BPQB01000015">
    <property type="protein sequence ID" value="GJE90023.1"/>
    <property type="molecule type" value="Genomic_DNA"/>
</dbReference>